<dbReference type="InterPro" id="IPR036291">
    <property type="entry name" value="NAD(P)-bd_dom_sf"/>
</dbReference>
<dbReference type="Gene3D" id="3.90.25.10">
    <property type="entry name" value="UDP-galactose 4-epimerase, domain 1"/>
    <property type="match status" value="1"/>
</dbReference>
<feature type="domain" description="NmrA-like" evidence="1">
    <location>
        <begin position="2"/>
        <end position="248"/>
    </location>
</feature>
<organism evidence="2 3">
    <name type="scientific">Rhodococcus gannanensis</name>
    <dbReference type="NCBI Taxonomy" id="1960308"/>
    <lineage>
        <taxon>Bacteria</taxon>
        <taxon>Bacillati</taxon>
        <taxon>Actinomycetota</taxon>
        <taxon>Actinomycetes</taxon>
        <taxon>Mycobacteriales</taxon>
        <taxon>Nocardiaceae</taxon>
        <taxon>Rhodococcus</taxon>
    </lineage>
</organism>
<protein>
    <submittedName>
        <fullName evidence="2">SDR family oxidoreductase</fullName>
        <ecNumber evidence="2">1.6.5.2</ecNumber>
    </submittedName>
</protein>
<evidence type="ECO:0000259" key="1">
    <source>
        <dbReference type="Pfam" id="PF05368"/>
    </source>
</evidence>
<dbReference type="InterPro" id="IPR008030">
    <property type="entry name" value="NmrA-like"/>
</dbReference>
<keyword evidence="2" id="KW-0560">Oxidoreductase</keyword>
<dbReference type="EC" id="1.6.5.2" evidence="2"/>
<dbReference type="PANTHER" id="PTHR47129">
    <property type="entry name" value="QUINONE OXIDOREDUCTASE 2"/>
    <property type="match status" value="1"/>
</dbReference>
<dbReference type="Pfam" id="PF05368">
    <property type="entry name" value="NmrA"/>
    <property type="match status" value="1"/>
</dbReference>
<dbReference type="InterPro" id="IPR052718">
    <property type="entry name" value="NmrA-type_oxidoreductase"/>
</dbReference>
<dbReference type="Gene3D" id="3.40.50.720">
    <property type="entry name" value="NAD(P)-binding Rossmann-like Domain"/>
    <property type="match status" value="1"/>
</dbReference>
<dbReference type="SUPFAM" id="SSF51735">
    <property type="entry name" value="NAD(P)-binding Rossmann-fold domains"/>
    <property type="match status" value="1"/>
</dbReference>
<gene>
    <name evidence="2" type="ORF">ACFSJG_23200</name>
</gene>
<dbReference type="CDD" id="cd05269">
    <property type="entry name" value="TMR_SDR_a"/>
    <property type="match status" value="1"/>
</dbReference>
<dbReference type="EMBL" id="JBHUFB010000020">
    <property type="protein sequence ID" value="MFD1815136.1"/>
    <property type="molecule type" value="Genomic_DNA"/>
</dbReference>
<name>A0ABW4P9C3_9NOCA</name>
<dbReference type="Proteomes" id="UP001597286">
    <property type="component" value="Unassembled WGS sequence"/>
</dbReference>
<keyword evidence="3" id="KW-1185">Reference proteome</keyword>
<evidence type="ECO:0000313" key="3">
    <source>
        <dbReference type="Proteomes" id="UP001597286"/>
    </source>
</evidence>
<reference evidence="3" key="1">
    <citation type="journal article" date="2019" name="Int. J. Syst. Evol. Microbiol.">
        <title>The Global Catalogue of Microorganisms (GCM) 10K type strain sequencing project: providing services to taxonomists for standard genome sequencing and annotation.</title>
        <authorList>
            <consortium name="The Broad Institute Genomics Platform"/>
            <consortium name="The Broad Institute Genome Sequencing Center for Infectious Disease"/>
            <person name="Wu L."/>
            <person name="Ma J."/>
        </authorList>
    </citation>
    <scope>NUCLEOTIDE SEQUENCE [LARGE SCALE GENOMIC DNA]</scope>
    <source>
        <strain evidence="3">DT72</strain>
    </source>
</reference>
<accession>A0ABW4P9C3</accession>
<comment type="caution">
    <text evidence="2">The sequence shown here is derived from an EMBL/GenBank/DDBJ whole genome shotgun (WGS) entry which is preliminary data.</text>
</comment>
<dbReference type="RefSeq" id="WP_378487580.1">
    <property type="nucleotide sequence ID" value="NZ_JBHUFB010000020.1"/>
</dbReference>
<dbReference type="GO" id="GO:0003955">
    <property type="term" value="F:NAD(P)H dehydrogenase (quinone) activity"/>
    <property type="evidence" value="ECO:0007669"/>
    <property type="project" value="UniProtKB-EC"/>
</dbReference>
<evidence type="ECO:0000313" key="2">
    <source>
        <dbReference type="EMBL" id="MFD1815136.1"/>
    </source>
</evidence>
<dbReference type="PANTHER" id="PTHR47129:SF1">
    <property type="entry name" value="NMRA-LIKE DOMAIN-CONTAINING PROTEIN"/>
    <property type="match status" value="1"/>
</dbReference>
<sequence>MTIAVTGATGQLGRLTVDALLARGAQPAEVVAIVRDADKAADIAARGVQVRVADYGDRAALDAALAGVDRLLLISSSEVGQRLPQHTNVIAAATTAGVGFVAYTSLLDAQSSPLSLAPEHRETENLLAGSGLAHAFLRNGWYWENYTTDLAGTVQRGVLAGAAGDGRVAGASRRDFAEAAAEVLLGDGHEGRVYELGGDERLTLTELAARISDASGKTVVYQNLSVEQYAAALESAGMPAVYVQMLASSDAGIEIGALDTDSGHLQKLIGRPSTPVVDVLRAAL</sequence>
<proteinExistence type="predicted"/>